<dbReference type="SUPFAM" id="SSF53474">
    <property type="entry name" value="alpha/beta-Hydrolases"/>
    <property type="match status" value="1"/>
</dbReference>
<dbReference type="Proteomes" id="UP000540412">
    <property type="component" value="Unassembled WGS sequence"/>
</dbReference>
<dbReference type="GO" id="GO:0016787">
    <property type="term" value="F:hydrolase activity"/>
    <property type="evidence" value="ECO:0007669"/>
    <property type="project" value="UniProtKB-KW"/>
</dbReference>
<dbReference type="InterPro" id="IPR050266">
    <property type="entry name" value="AB_hydrolase_sf"/>
</dbReference>
<sequence length="223" mass="23399">MATVDLPGHGTRRGEHFTLNAAITAIHDSIDSVGGRAVLVGHSLGGFVSTAAAASDPARVAGLIVAGASCPPNRMLAMPFKAMHKALTARPDGGERISRRAFERVLPARVAHDIELGGIATEAIPDVVAALGNFDLTGSLAAYPGPVWLVNGAHDHFRIGERRTLTACEQGRLLVIPRAGHYFPLARPAEFSELILDIAAACQNRLISLAGPGNRTVGQRLGR</sequence>
<dbReference type="InterPro" id="IPR029058">
    <property type="entry name" value="AB_hydrolase_fold"/>
</dbReference>
<dbReference type="PANTHER" id="PTHR43798:SF31">
    <property type="entry name" value="AB HYDROLASE SUPERFAMILY PROTEIN YCLE"/>
    <property type="match status" value="1"/>
</dbReference>
<accession>A0A7W9P9G4</accession>
<evidence type="ECO:0000256" key="1">
    <source>
        <dbReference type="ARBA" id="ARBA00022801"/>
    </source>
</evidence>
<name>A0A7W9P9G4_9NOCA</name>
<reference evidence="3 4" key="1">
    <citation type="submission" date="2020-08" db="EMBL/GenBank/DDBJ databases">
        <title>Sequencing the genomes of 1000 actinobacteria strains.</title>
        <authorList>
            <person name="Klenk H.-P."/>
        </authorList>
    </citation>
    <scope>NUCLEOTIDE SEQUENCE [LARGE SCALE GENOMIC DNA]</scope>
    <source>
        <strain evidence="3 4">DSM 43582</strain>
    </source>
</reference>
<dbReference type="AlphaFoldDB" id="A0A7W9P9G4"/>
<dbReference type="Gene3D" id="3.40.50.1820">
    <property type="entry name" value="alpha/beta hydrolase"/>
    <property type="match status" value="1"/>
</dbReference>
<evidence type="ECO:0000259" key="2">
    <source>
        <dbReference type="Pfam" id="PF12697"/>
    </source>
</evidence>
<organism evidence="3 4">
    <name type="scientific">Nocardia transvalensis</name>
    <dbReference type="NCBI Taxonomy" id="37333"/>
    <lineage>
        <taxon>Bacteria</taxon>
        <taxon>Bacillati</taxon>
        <taxon>Actinomycetota</taxon>
        <taxon>Actinomycetes</taxon>
        <taxon>Mycobacteriales</taxon>
        <taxon>Nocardiaceae</taxon>
        <taxon>Nocardia</taxon>
    </lineage>
</organism>
<dbReference type="GO" id="GO:0016020">
    <property type="term" value="C:membrane"/>
    <property type="evidence" value="ECO:0007669"/>
    <property type="project" value="TreeGrafter"/>
</dbReference>
<comment type="caution">
    <text evidence="3">The sequence shown here is derived from an EMBL/GenBank/DDBJ whole genome shotgun (WGS) entry which is preliminary data.</text>
</comment>
<feature type="domain" description="AB hydrolase-1" evidence="2">
    <location>
        <begin position="3"/>
        <end position="193"/>
    </location>
</feature>
<evidence type="ECO:0000313" key="3">
    <source>
        <dbReference type="EMBL" id="MBB5911892.1"/>
    </source>
</evidence>
<keyword evidence="1" id="KW-0378">Hydrolase</keyword>
<proteinExistence type="predicted"/>
<evidence type="ECO:0000313" key="4">
    <source>
        <dbReference type="Proteomes" id="UP000540412"/>
    </source>
</evidence>
<gene>
    <name evidence="3" type="ORF">BJY24_000759</name>
</gene>
<dbReference type="PANTHER" id="PTHR43798">
    <property type="entry name" value="MONOACYLGLYCEROL LIPASE"/>
    <property type="match status" value="1"/>
</dbReference>
<protein>
    <submittedName>
        <fullName evidence="3">Pimeloyl-ACP methyl ester carboxylesterase</fullName>
    </submittedName>
</protein>
<keyword evidence="4" id="KW-1185">Reference proteome</keyword>
<dbReference type="InterPro" id="IPR000073">
    <property type="entry name" value="AB_hydrolase_1"/>
</dbReference>
<dbReference type="EMBL" id="JACHIT010000001">
    <property type="protein sequence ID" value="MBB5911892.1"/>
    <property type="molecule type" value="Genomic_DNA"/>
</dbReference>
<dbReference type="Pfam" id="PF12697">
    <property type="entry name" value="Abhydrolase_6"/>
    <property type="match status" value="1"/>
</dbReference>